<dbReference type="Gene3D" id="2.30.40.10">
    <property type="entry name" value="Urease, subunit C, domain 1"/>
    <property type="match status" value="1"/>
</dbReference>
<evidence type="ECO:0000313" key="3">
    <source>
        <dbReference type="Proteomes" id="UP000006034"/>
    </source>
</evidence>
<feature type="domain" description="Amidohydrolase 3" evidence="1">
    <location>
        <begin position="54"/>
        <end position="534"/>
    </location>
</feature>
<dbReference type="RefSeq" id="WP_005026583.1">
    <property type="nucleotide sequence ID" value="NZ_KE150238.1"/>
</dbReference>
<dbReference type="InterPro" id="IPR013108">
    <property type="entry name" value="Amidohydro_3"/>
</dbReference>
<dbReference type="SUPFAM" id="SSF51338">
    <property type="entry name" value="Composite domain of metallo-dependent hydrolases"/>
    <property type="match status" value="1"/>
</dbReference>
<reference evidence="2 3" key="2">
    <citation type="submission" date="2013-04" db="EMBL/GenBank/DDBJ databases">
        <title>The Genome Sequence of Bilophila wadsworthia 3_1_6.</title>
        <authorList>
            <consortium name="The Broad Institute Genomics Platform"/>
            <person name="Earl A."/>
            <person name="Ward D."/>
            <person name="Feldgarden M."/>
            <person name="Gevers D."/>
            <person name="Sibley C."/>
            <person name="Strauss J."/>
            <person name="Allen-Vercoe E."/>
            <person name="Walker B."/>
            <person name="Young S."/>
            <person name="Zeng Q."/>
            <person name="Gargeya S."/>
            <person name="Fitzgerald M."/>
            <person name="Haas B."/>
            <person name="Abouelleil A."/>
            <person name="Allen A.W."/>
            <person name="Alvarado L."/>
            <person name="Arachchi H.M."/>
            <person name="Berlin A.M."/>
            <person name="Chapman S.B."/>
            <person name="Gainer-Dewar J."/>
            <person name="Goldberg J."/>
            <person name="Griggs A."/>
            <person name="Gujja S."/>
            <person name="Hansen M."/>
            <person name="Howarth C."/>
            <person name="Imamovic A."/>
            <person name="Ireland A."/>
            <person name="Larimer J."/>
            <person name="McCowan C."/>
            <person name="Murphy C."/>
            <person name="Pearson M."/>
            <person name="Poon T.W."/>
            <person name="Priest M."/>
            <person name="Roberts A."/>
            <person name="Saif S."/>
            <person name="Shea T."/>
            <person name="Sisk P."/>
            <person name="Sykes S."/>
            <person name="Wortman J."/>
            <person name="Nusbaum C."/>
            <person name="Birren B."/>
        </authorList>
    </citation>
    <scope>NUCLEOTIDE SEQUENCE [LARGE SCALE GENOMIC DNA]</scope>
    <source>
        <strain evidence="2 3">3_1_6</strain>
    </source>
</reference>
<dbReference type="AlphaFoldDB" id="E5Y5F0"/>
<dbReference type="Gene3D" id="3.10.310.70">
    <property type="match status" value="1"/>
</dbReference>
<dbReference type="PANTHER" id="PTHR22642:SF2">
    <property type="entry name" value="PROTEIN LONG AFTER FAR-RED 3"/>
    <property type="match status" value="1"/>
</dbReference>
<dbReference type="Pfam" id="PF07969">
    <property type="entry name" value="Amidohydro_3"/>
    <property type="match status" value="1"/>
</dbReference>
<sequence length="536" mass="58880">MLTNECTLISCPEILTMDEGKPTAEAVCISEGKILAVGTLEELRALAPRHRRKEIHLEEGVLLPGFIDSHSHLSMYAQCRTQFFCDTAHGTIGNLLSAFRTHAATQTDTEWIIGYCYDDTGMSDHRHLTRHDLDAVSQERPVFVSHITSHMGYANTLGLAKLGVTADFSVEGGMVVLGDDGMPEGLLKENAYFKVFQKIPACPPEKLPEKIEYAIDDYNRAGFTMFQDGGIGLSNGAHGILRAYNRLAREKRMNARGYLHFMPNIMDEMLELGTWNMPVSDYLYYGGVKSFADGSIQSLTAVLGEPYACKPDFCGDHVLTPEQIAELIAKYHCQGVPVAFHANGDAAIEFVVRGFEEALRKCPRKVPGDMIIHVQMATDEQLSRLHACGVTPTFFVRHVNVWGERHVNLFLGEERAARLDPCGSCVRMGIPFGLHVDSPVQPVDAIRSIHTAVNRTTTAGRILGPDQRISPLDALKAYTVNAAKCSARDHAVGTIAPGYYADFVQLSGNPLTVPPESIETLSVLKTISGGRIVYES</sequence>
<dbReference type="EMBL" id="ADCP02000001">
    <property type="protein sequence ID" value="EFV44917.1"/>
    <property type="molecule type" value="Genomic_DNA"/>
</dbReference>
<dbReference type="InterPro" id="IPR032466">
    <property type="entry name" value="Metal_Hydrolase"/>
</dbReference>
<name>E5Y5F0_BILW3</name>
<protein>
    <recommendedName>
        <fullName evidence="1">Amidohydrolase 3 domain-containing protein</fullName>
    </recommendedName>
</protein>
<dbReference type="HOGENOM" id="CLU_009942_2_0_7"/>
<keyword evidence="3" id="KW-1185">Reference proteome</keyword>
<dbReference type="OrthoDB" id="5485695at2"/>
<dbReference type="eggNOG" id="COG1574">
    <property type="taxonomic scope" value="Bacteria"/>
</dbReference>
<dbReference type="Proteomes" id="UP000006034">
    <property type="component" value="Unassembled WGS sequence"/>
</dbReference>
<reference evidence="2 3" key="1">
    <citation type="submission" date="2010-10" db="EMBL/GenBank/DDBJ databases">
        <authorList>
            <consortium name="The Broad Institute Genome Sequencing Platform"/>
            <person name="Ward D."/>
            <person name="Earl A."/>
            <person name="Feldgarden M."/>
            <person name="Young S.K."/>
            <person name="Gargeya S."/>
            <person name="Zeng Q."/>
            <person name="Alvarado L."/>
            <person name="Berlin A."/>
            <person name="Bochicchio J."/>
            <person name="Chapman S.B."/>
            <person name="Chen Z."/>
            <person name="Freedman E."/>
            <person name="Gellesch M."/>
            <person name="Goldberg J."/>
            <person name="Griggs A."/>
            <person name="Gujja S."/>
            <person name="Heilman E."/>
            <person name="Heiman D."/>
            <person name="Howarth C."/>
            <person name="Mehta T."/>
            <person name="Neiman D."/>
            <person name="Pearson M."/>
            <person name="Roberts A."/>
            <person name="Saif S."/>
            <person name="Shea T."/>
            <person name="Shenoy N."/>
            <person name="Sisk P."/>
            <person name="Stolte C."/>
            <person name="Sykes S."/>
            <person name="White J."/>
            <person name="Yandava C."/>
            <person name="Allen-Vercoe E."/>
            <person name="Sibley C."/>
            <person name="Ambrose C.E."/>
            <person name="Strauss J."/>
            <person name="Daigneault M."/>
            <person name="Haas B."/>
            <person name="Nusbaum C."/>
            <person name="Birren B."/>
        </authorList>
    </citation>
    <scope>NUCLEOTIDE SEQUENCE [LARGE SCALE GENOMIC DNA]</scope>
    <source>
        <strain evidence="2 3">3_1_6</strain>
    </source>
</reference>
<dbReference type="InterPro" id="IPR011059">
    <property type="entry name" value="Metal-dep_hydrolase_composite"/>
</dbReference>
<organism evidence="2 3">
    <name type="scientific">Bilophila wadsworthia (strain 3_1_6)</name>
    <dbReference type="NCBI Taxonomy" id="563192"/>
    <lineage>
        <taxon>Bacteria</taxon>
        <taxon>Pseudomonadati</taxon>
        <taxon>Thermodesulfobacteriota</taxon>
        <taxon>Desulfovibrionia</taxon>
        <taxon>Desulfovibrionales</taxon>
        <taxon>Desulfovibrionaceae</taxon>
        <taxon>Bilophila</taxon>
    </lineage>
</organism>
<evidence type="ECO:0000313" key="2">
    <source>
        <dbReference type="EMBL" id="EFV44917.1"/>
    </source>
</evidence>
<dbReference type="GO" id="GO:0016810">
    <property type="term" value="F:hydrolase activity, acting on carbon-nitrogen (but not peptide) bonds"/>
    <property type="evidence" value="ECO:0007669"/>
    <property type="project" value="InterPro"/>
</dbReference>
<dbReference type="InterPro" id="IPR033932">
    <property type="entry name" value="YtcJ-like"/>
</dbReference>
<evidence type="ECO:0000259" key="1">
    <source>
        <dbReference type="Pfam" id="PF07969"/>
    </source>
</evidence>
<dbReference type="PANTHER" id="PTHR22642">
    <property type="entry name" value="IMIDAZOLONEPROPIONASE"/>
    <property type="match status" value="1"/>
</dbReference>
<dbReference type="SUPFAM" id="SSF51556">
    <property type="entry name" value="Metallo-dependent hydrolases"/>
    <property type="match status" value="1"/>
</dbReference>
<gene>
    <name evidence="2" type="ORF">HMPREF0179_01413</name>
</gene>
<accession>E5Y5F0</accession>
<comment type="caution">
    <text evidence="2">The sequence shown here is derived from an EMBL/GenBank/DDBJ whole genome shotgun (WGS) entry which is preliminary data.</text>
</comment>
<dbReference type="GeneID" id="78086536"/>
<dbReference type="CDD" id="cd01300">
    <property type="entry name" value="YtcJ_like"/>
    <property type="match status" value="1"/>
</dbReference>
<dbReference type="Gene3D" id="3.20.20.140">
    <property type="entry name" value="Metal-dependent hydrolases"/>
    <property type="match status" value="1"/>
</dbReference>
<proteinExistence type="predicted"/>